<evidence type="ECO:0000313" key="4">
    <source>
        <dbReference type="EMBL" id="RJP15642.1"/>
    </source>
</evidence>
<comment type="caution">
    <text evidence="4">The sequence shown here is derived from an EMBL/GenBank/DDBJ whole genome shotgun (WGS) entry which is preliminary data.</text>
</comment>
<dbReference type="Pfam" id="PF13598">
    <property type="entry name" value="DUF4139"/>
    <property type="match status" value="1"/>
</dbReference>
<dbReference type="InterPro" id="IPR011935">
    <property type="entry name" value="CHP02231"/>
</dbReference>
<dbReference type="PANTHER" id="PTHR31005">
    <property type="entry name" value="DUF4139 DOMAIN-CONTAINING PROTEIN"/>
    <property type="match status" value="1"/>
</dbReference>
<dbReference type="InterPro" id="IPR037291">
    <property type="entry name" value="DUF4139"/>
</dbReference>
<feature type="domain" description="DUF4140" evidence="3">
    <location>
        <begin position="39"/>
        <end position="136"/>
    </location>
</feature>
<dbReference type="Proteomes" id="UP000265882">
    <property type="component" value="Unassembled WGS sequence"/>
</dbReference>
<evidence type="ECO:0000259" key="3">
    <source>
        <dbReference type="Pfam" id="PF13600"/>
    </source>
</evidence>
<evidence type="ECO:0000313" key="5">
    <source>
        <dbReference type="Proteomes" id="UP000265882"/>
    </source>
</evidence>
<feature type="domain" description="DUF4139" evidence="2">
    <location>
        <begin position="230"/>
        <end position="536"/>
    </location>
</feature>
<dbReference type="AlphaFoldDB" id="A0A3A4N8B8"/>
<reference evidence="4 5" key="1">
    <citation type="journal article" date="2017" name="ISME J.">
        <title>Energy and carbon metabolisms in a deep terrestrial subsurface fluid microbial community.</title>
        <authorList>
            <person name="Momper L."/>
            <person name="Jungbluth S.P."/>
            <person name="Lee M.D."/>
            <person name="Amend J.P."/>
        </authorList>
    </citation>
    <scope>NUCLEOTIDE SEQUENCE [LARGE SCALE GENOMIC DNA]</scope>
    <source>
        <strain evidence="4">SURF_5</strain>
    </source>
</reference>
<dbReference type="NCBIfam" id="TIGR02231">
    <property type="entry name" value="mucoidy inhibitor MuiA family protein"/>
    <property type="match status" value="1"/>
</dbReference>
<accession>A0A3A4N8B8</accession>
<dbReference type="EMBL" id="QZKU01000132">
    <property type="protein sequence ID" value="RJP15642.1"/>
    <property type="molecule type" value="Genomic_DNA"/>
</dbReference>
<evidence type="ECO:0000256" key="1">
    <source>
        <dbReference type="SAM" id="Coils"/>
    </source>
</evidence>
<organism evidence="4 5">
    <name type="scientific">Abyssobacteria bacterium (strain SURF_5)</name>
    <dbReference type="NCBI Taxonomy" id="2093360"/>
    <lineage>
        <taxon>Bacteria</taxon>
        <taxon>Pseudomonadati</taxon>
        <taxon>Candidatus Hydrogenedentota</taxon>
        <taxon>Candidatus Abyssobacteria</taxon>
    </lineage>
</organism>
<dbReference type="PANTHER" id="PTHR31005:SF8">
    <property type="entry name" value="DUF4139 DOMAIN-CONTAINING PROTEIN"/>
    <property type="match status" value="1"/>
</dbReference>
<keyword evidence="1" id="KW-0175">Coiled coil</keyword>
<feature type="coiled-coil region" evidence="1">
    <location>
        <begin position="107"/>
        <end position="134"/>
    </location>
</feature>
<protein>
    <submittedName>
        <fullName evidence="4">Mucoidy inhibitor MuiA family protein</fullName>
    </submittedName>
</protein>
<proteinExistence type="predicted"/>
<evidence type="ECO:0000259" key="2">
    <source>
        <dbReference type="Pfam" id="PF13598"/>
    </source>
</evidence>
<feature type="coiled-coil region" evidence="1">
    <location>
        <begin position="188"/>
        <end position="215"/>
    </location>
</feature>
<dbReference type="Pfam" id="PF13600">
    <property type="entry name" value="DUF4140"/>
    <property type="match status" value="1"/>
</dbReference>
<sequence length="551" mass="62079">MQREEKMKKRLVILAAFLFAFSFPVYAAEIAAESSITSVIVYPDRARVSRTALVEMDPGEHVLIFQNLPPNLDLDSIQVGGEGRSGLSFFATETRRVILEQPRAEEIARLEAEIEDVRDQIAGTQARLEDLQAEDKLVHDIGVYTGEQFSKEFITCEPQPEEWAAMVEFQRQNLARISEEILHVHVQSRELNRRLDALLRQIEELQGQAARERLDVRVSLSAAEAGRFNLSLSYVITGAGWYPTYEARADIPQERVQFAAIGNVRQRTGEDWKDVSLSLSTARPAIGAQAPELPPWILRPRPPVLEAAPSMERGAGLFDRELQMQKDEARPIEARIVPRETSVQFEIPYKLDIPSDNAYHRAAIFSEILPAEFSYTAVPKLSPHAYLTGKIKNATGAYWLPGKTTVFVEGDMAGSLYIEPVAPNEEVTLGFGTDEALTVEREELVRKEDESRVFGTRKEHYFKNKITVTNHKKKAVTLELVDQVPASQHEDIRITGIEFSVKPSEFNRDTGIVKWNLSLGPGEKREIIIEFTVVHPLDMDVLGLLQSPLLR</sequence>
<dbReference type="InterPro" id="IPR025554">
    <property type="entry name" value="DUF4140"/>
</dbReference>
<name>A0A3A4N8B8_ABYX5</name>
<gene>
    <name evidence="4" type="ORF">C4520_19925</name>
</gene>